<dbReference type="Proteomes" id="UP001303889">
    <property type="component" value="Unassembled WGS sequence"/>
</dbReference>
<dbReference type="PANTHER" id="PTHR33393:SF11">
    <property type="entry name" value="POLYGLUTAMINE SYNTHESIS ACCESSORY PROTEIN RV0574C-RELATED"/>
    <property type="match status" value="1"/>
</dbReference>
<dbReference type="InterPro" id="IPR029052">
    <property type="entry name" value="Metallo-depent_PP-like"/>
</dbReference>
<dbReference type="InterPro" id="IPR052169">
    <property type="entry name" value="CW_Biosynth-Accessory"/>
</dbReference>
<evidence type="ECO:0000313" key="3">
    <source>
        <dbReference type="EMBL" id="KAK3901344.1"/>
    </source>
</evidence>
<dbReference type="Pfam" id="PF09587">
    <property type="entry name" value="PGA_cap"/>
    <property type="match status" value="1"/>
</dbReference>
<protein>
    <recommendedName>
        <fullName evidence="2">Capsule synthesis protein CapA domain-containing protein</fullName>
    </recommendedName>
</protein>
<comment type="similarity">
    <text evidence="1">Belongs to the CapA family.</text>
</comment>
<gene>
    <name evidence="3" type="ORF">C8A05DRAFT_44997</name>
</gene>
<proteinExistence type="inferred from homology"/>
<comment type="caution">
    <text evidence="3">The sequence shown here is derived from an EMBL/GenBank/DDBJ whole genome shotgun (WGS) entry which is preliminary data.</text>
</comment>
<evidence type="ECO:0000256" key="1">
    <source>
        <dbReference type="ARBA" id="ARBA00005662"/>
    </source>
</evidence>
<dbReference type="InterPro" id="IPR019079">
    <property type="entry name" value="Capsule_synth_CapA"/>
</dbReference>
<accession>A0AAN6MIS9</accession>
<organism evidence="3 4">
    <name type="scientific">Staphylotrichum tortipilum</name>
    <dbReference type="NCBI Taxonomy" id="2831512"/>
    <lineage>
        <taxon>Eukaryota</taxon>
        <taxon>Fungi</taxon>
        <taxon>Dikarya</taxon>
        <taxon>Ascomycota</taxon>
        <taxon>Pezizomycotina</taxon>
        <taxon>Sordariomycetes</taxon>
        <taxon>Sordariomycetidae</taxon>
        <taxon>Sordariales</taxon>
        <taxon>Chaetomiaceae</taxon>
        <taxon>Staphylotrichum</taxon>
    </lineage>
</organism>
<dbReference type="EMBL" id="MU855587">
    <property type="protein sequence ID" value="KAK3901344.1"/>
    <property type="molecule type" value="Genomic_DNA"/>
</dbReference>
<evidence type="ECO:0000259" key="2">
    <source>
        <dbReference type="SMART" id="SM00854"/>
    </source>
</evidence>
<dbReference type="AlphaFoldDB" id="A0AAN6MIS9"/>
<name>A0AAN6MIS9_9PEZI</name>
<reference evidence="3" key="2">
    <citation type="submission" date="2023-05" db="EMBL/GenBank/DDBJ databases">
        <authorList>
            <consortium name="Lawrence Berkeley National Laboratory"/>
            <person name="Steindorff A."/>
            <person name="Hensen N."/>
            <person name="Bonometti L."/>
            <person name="Westerberg I."/>
            <person name="Brannstrom I.O."/>
            <person name="Guillou S."/>
            <person name="Cros-Aarteil S."/>
            <person name="Calhoun S."/>
            <person name="Haridas S."/>
            <person name="Kuo A."/>
            <person name="Mondo S."/>
            <person name="Pangilinan J."/>
            <person name="Riley R."/>
            <person name="Labutti K."/>
            <person name="Andreopoulos B."/>
            <person name="Lipzen A."/>
            <person name="Chen C."/>
            <person name="Yanf M."/>
            <person name="Daum C."/>
            <person name="Ng V."/>
            <person name="Clum A."/>
            <person name="Ohm R."/>
            <person name="Martin F."/>
            <person name="Silar P."/>
            <person name="Natvig D."/>
            <person name="Lalanne C."/>
            <person name="Gautier V."/>
            <person name="Ament-Velasquez S.L."/>
            <person name="Kruys A."/>
            <person name="Hutchinson M.I."/>
            <person name="Powell A.J."/>
            <person name="Barry K."/>
            <person name="Miller A.N."/>
            <person name="Grigoriev I.V."/>
            <person name="Debuchy R."/>
            <person name="Gladieux P."/>
            <person name="Thoren M.H."/>
            <person name="Johannesson H."/>
        </authorList>
    </citation>
    <scope>NUCLEOTIDE SEQUENCE</scope>
    <source>
        <strain evidence="3">CBS 103.79</strain>
    </source>
</reference>
<sequence length="467" mass="48859">MPGSGDVRRGTASRASASALSILLALSSHVFGTAWAKTWTLTAGGDAVTQMVASSDPATQAVWDISRNSTFSFFNMEGQLLDLNSFTGYPMSENGPGSEGYGGPVGGFAFDPAMGKLLAGAGFNIASQANNHAWNFGIAGVEATQNALRAANISFAGAGHNLTEARGAGFAERNGLRLGLVASTGTHQPESLAMDAAPAKNYKARPGINVVRAPHVTVLDEADFAVIRKVAHLQGQTVAANATDITLQVGQTFFEWGRFRQAKPGTEAPRIDWDLNTSDRTGIQDAVKQALAAADTAIFSIHSHEPAAVLDNAESIVPFPAAASVPASYIGEISRAAIDAGADAAVVTGPRAPRGIEMYRGRPIFYGLGSLVFGWGIGSANYTPPVEQDDSFLARVAYADGRVTEVALYPLVHTQLTKAPVPEDAMPKMAPTAQAQRILGILQRLSRPLGTNIVIRGDVGYVDLGAV</sequence>
<dbReference type="SMART" id="SM00854">
    <property type="entry name" value="PGA_cap"/>
    <property type="match status" value="1"/>
</dbReference>
<reference evidence="3" key="1">
    <citation type="journal article" date="2023" name="Mol. Phylogenet. Evol.">
        <title>Genome-scale phylogeny and comparative genomics of the fungal order Sordariales.</title>
        <authorList>
            <person name="Hensen N."/>
            <person name="Bonometti L."/>
            <person name="Westerberg I."/>
            <person name="Brannstrom I.O."/>
            <person name="Guillou S."/>
            <person name="Cros-Aarteil S."/>
            <person name="Calhoun S."/>
            <person name="Haridas S."/>
            <person name="Kuo A."/>
            <person name="Mondo S."/>
            <person name="Pangilinan J."/>
            <person name="Riley R."/>
            <person name="LaButti K."/>
            <person name="Andreopoulos B."/>
            <person name="Lipzen A."/>
            <person name="Chen C."/>
            <person name="Yan M."/>
            <person name="Daum C."/>
            <person name="Ng V."/>
            <person name="Clum A."/>
            <person name="Steindorff A."/>
            <person name="Ohm R.A."/>
            <person name="Martin F."/>
            <person name="Silar P."/>
            <person name="Natvig D.O."/>
            <person name="Lalanne C."/>
            <person name="Gautier V."/>
            <person name="Ament-Velasquez S.L."/>
            <person name="Kruys A."/>
            <person name="Hutchinson M.I."/>
            <person name="Powell A.J."/>
            <person name="Barry K."/>
            <person name="Miller A.N."/>
            <person name="Grigoriev I.V."/>
            <person name="Debuchy R."/>
            <person name="Gladieux P."/>
            <person name="Hiltunen Thoren M."/>
            <person name="Johannesson H."/>
        </authorList>
    </citation>
    <scope>NUCLEOTIDE SEQUENCE</scope>
    <source>
        <strain evidence="3">CBS 103.79</strain>
    </source>
</reference>
<evidence type="ECO:0000313" key="4">
    <source>
        <dbReference type="Proteomes" id="UP001303889"/>
    </source>
</evidence>
<dbReference type="PANTHER" id="PTHR33393">
    <property type="entry name" value="POLYGLUTAMINE SYNTHESIS ACCESSORY PROTEIN RV0574C-RELATED"/>
    <property type="match status" value="1"/>
</dbReference>
<feature type="domain" description="Capsule synthesis protein CapA" evidence="2">
    <location>
        <begin position="40"/>
        <end position="375"/>
    </location>
</feature>
<dbReference type="SUPFAM" id="SSF56300">
    <property type="entry name" value="Metallo-dependent phosphatases"/>
    <property type="match status" value="1"/>
</dbReference>
<keyword evidence="4" id="KW-1185">Reference proteome</keyword>